<dbReference type="SUPFAM" id="SSF46689">
    <property type="entry name" value="Homeodomain-like"/>
    <property type="match status" value="1"/>
</dbReference>
<dbReference type="RefSeq" id="WP_133332361.1">
    <property type="nucleotide sequence ID" value="NZ_SMYO01000001.1"/>
</dbReference>
<protein>
    <submittedName>
        <fullName evidence="7">TetR/AcrR family transcriptional regulator</fullName>
    </submittedName>
</protein>
<dbReference type="InterPro" id="IPR039538">
    <property type="entry name" value="BetI_C"/>
</dbReference>
<dbReference type="Pfam" id="PF13977">
    <property type="entry name" value="TetR_C_6"/>
    <property type="match status" value="1"/>
</dbReference>
<dbReference type="PROSITE" id="PS50977">
    <property type="entry name" value="HTH_TETR_2"/>
    <property type="match status" value="1"/>
</dbReference>
<dbReference type="PANTHER" id="PTHR47506:SF6">
    <property type="entry name" value="HTH-TYPE TRANSCRIPTIONAL REPRESSOR NEMR"/>
    <property type="match status" value="1"/>
</dbReference>
<evidence type="ECO:0000256" key="2">
    <source>
        <dbReference type="ARBA" id="ARBA00023015"/>
    </source>
</evidence>
<dbReference type="Pfam" id="PF00440">
    <property type="entry name" value="TetR_N"/>
    <property type="match status" value="1"/>
</dbReference>
<dbReference type="PANTHER" id="PTHR47506">
    <property type="entry name" value="TRANSCRIPTIONAL REGULATORY PROTEIN"/>
    <property type="match status" value="1"/>
</dbReference>
<proteinExistence type="predicted"/>
<dbReference type="Gene3D" id="1.10.10.60">
    <property type="entry name" value="Homeodomain-like"/>
    <property type="match status" value="1"/>
</dbReference>
<dbReference type="InterPro" id="IPR009057">
    <property type="entry name" value="Homeodomain-like_sf"/>
</dbReference>
<dbReference type="Gene3D" id="1.10.357.10">
    <property type="entry name" value="Tetracycline Repressor, domain 2"/>
    <property type="match status" value="1"/>
</dbReference>
<comment type="caution">
    <text evidence="7">The sequence shown here is derived from an EMBL/GenBank/DDBJ whole genome shotgun (WGS) entry which is preliminary data.</text>
</comment>
<evidence type="ECO:0000313" key="8">
    <source>
        <dbReference type="Proteomes" id="UP000295132"/>
    </source>
</evidence>
<organism evidence="7 8">
    <name type="scientific">Bacillus salipaludis</name>
    <dbReference type="NCBI Taxonomy" id="2547811"/>
    <lineage>
        <taxon>Bacteria</taxon>
        <taxon>Bacillati</taxon>
        <taxon>Bacillota</taxon>
        <taxon>Bacilli</taxon>
        <taxon>Bacillales</taxon>
        <taxon>Bacillaceae</taxon>
        <taxon>Bacillus</taxon>
    </lineage>
</organism>
<keyword evidence="1" id="KW-0678">Repressor</keyword>
<dbReference type="EMBL" id="SMYO01000001">
    <property type="protein sequence ID" value="TDK64732.1"/>
    <property type="molecule type" value="Genomic_DNA"/>
</dbReference>
<dbReference type="Proteomes" id="UP000295132">
    <property type="component" value="Unassembled WGS sequence"/>
</dbReference>
<feature type="DNA-binding region" description="H-T-H motif" evidence="5">
    <location>
        <begin position="34"/>
        <end position="53"/>
    </location>
</feature>
<dbReference type="SUPFAM" id="SSF48498">
    <property type="entry name" value="Tetracyclin repressor-like, C-terminal domain"/>
    <property type="match status" value="1"/>
</dbReference>
<sequence length="206" mass="24142">MPPIVSDAHKENRKKEILNSAFVCFAKKGFQEATINDIVEHSGISKGAIYNYFKSKVEIYLELMSNQTVQVYENKKLELSKKKSAIEKLNFWFDAYLEMDPFLEENKAHFAIHIEFKLHASRNPELMEVLNERRHKYFVREIAEIISEGQMAGEIKQNVQPEVFADLFWSVIDGVVSQTIVYKDYPYQQTINEVKEMYLQRIMTTS</sequence>
<name>A0A4R5VZM7_9BACI</name>
<keyword evidence="2" id="KW-0805">Transcription regulation</keyword>
<evidence type="ECO:0000256" key="4">
    <source>
        <dbReference type="ARBA" id="ARBA00023163"/>
    </source>
</evidence>
<evidence type="ECO:0000259" key="6">
    <source>
        <dbReference type="PROSITE" id="PS50977"/>
    </source>
</evidence>
<dbReference type="PRINTS" id="PR00455">
    <property type="entry name" value="HTHTETR"/>
</dbReference>
<dbReference type="InterPro" id="IPR023772">
    <property type="entry name" value="DNA-bd_HTH_TetR-type_CS"/>
</dbReference>
<dbReference type="InterPro" id="IPR001647">
    <property type="entry name" value="HTH_TetR"/>
</dbReference>
<dbReference type="PROSITE" id="PS01081">
    <property type="entry name" value="HTH_TETR_1"/>
    <property type="match status" value="1"/>
</dbReference>
<dbReference type="GO" id="GO:0003677">
    <property type="term" value="F:DNA binding"/>
    <property type="evidence" value="ECO:0007669"/>
    <property type="project" value="UniProtKB-UniRule"/>
</dbReference>
<evidence type="ECO:0000256" key="5">
    <source>
        <dbReference type="PROSITE-ProRule" id="PRU00335"/>
    </source>
</evidence>
<keyword evidence="3 5" id="KW-0238">DNA-binding</keyword>
<dbReference type="AlphaFoldDB" id="A0A4R5VZM7"/>
<evidence type="ECO:0000256" key="1">
    <source>
        <dbReference type="ARBA" id="ARBA00022491"/>
    </source>
</evidence>
<dbReference type="InterPro" id="IPR036271">
    <property type="entry name" value="Tet_transcr_reg_TetR-rel_C_sf"/>
</dbReference>
<feature type="domain" description="HTH tetR-type" evidence="6">
    <location>
        <begin position="11"/>
        <end position="71"/>
    </location>
</feature>
<reference evidence="7 8" key="1">
    <citation type="submission" date="2019-03" db="EMBL/GenBank/DDBJ databases">
        <title>Bacillus niacini sp. nov. a Nicotinate-Metabolizing Mesophile Isolated from Soil.</title>
        <authorList>
            <person name="Zhang G."/>
        </authorList>
    </citation>
    <scope>NUCLEOTIDE SEQUENCE [LARGE SCALE GENOMIC DNA]</scope>
    <source>
        <strain evidence="7 8">WN066</strain>
    </source>
</reference>
<gene>
    <name evidence="7" type="ORF">E2K98_00335</name>
</gene>
<evidence type="ECO:0000313" key="7">
    <source>
        <dbReference type="EMBL" id="TDK64732.1"/>
    </source>
</evidence>
<accession>A0A4R5VZM7</accession>
<keyword evidence="4" id="KW-0804">Transcription</keyword>
<evidence type="ECO:0000256" key="3">
    <source>
        <dbReference type="ARBA" id="ARBA00023125"/>
    </source>
</evidence>